<dbReference type="GO" id="GO:0007234">
    <property type="term" value="P:osmosensory signaling via phosphorelay pathway"/>
    <property type="evidence" value="ECO:0007669"/>
    <property type="project" value="TreeGrafter"/>
</dbReference>
<dbReference type="InterPro" id="IPR004358">
    <property type="entry name" value="Sig_transdc_His_kin-like_C"/>
</dbReference>
<dbReference type="OrthoDB" id="9766459at2"/>
<keyword evidence="11" id="KW-1185">Reference proteome</keyword>
<evidence type="ECO:0000259" key="9">
    <source>
        <dbReference type="PROSITE" id="PS50109"/>
    </source>
</evidence>
<dbReference type="InterPro" id="IPR050351">
    <property type="entry name" value="BphY/WalK/GraS-like"/>
</dbReference>
<dbReference type="PRINTS" id="PR00344">
    <property type="entry name" value="BCTRLSENSOR"/>
</dbReference>
<dbReference type="SMART" id="SM00387">
    <property type="entry name" value="HATPase_c"/>
    <property type="match status" value="1"/>
</dbReference>
<dbReference type="Gene3D" id="3.30.565.10">
    <property type="entry name" value="Histidine kinase-like ATPase, C-terminal domain"/>
    <property type="match status" value="1"/>
</dbReference>
<dbReference type="InterPro" id="IPR003594">
    <property type="entry name" value="HATPase_dom"/>
</dbReference>
<dbReference type="InterPro" id="IPR035965">
    <property type="entry name" value="PAS-like_dom_sf"/>
</dbReference>
<dbReference type="Pfam" id="PF02518">
    <property type="entry name" value="HATPase_c"/>
    <property type="match status" value="1"/>
</dbReference>
<comment type="catalytic activity">
    <reaction evidence="1">
        <text>ATP + protein L-histidine = ADP + protein N-phospho-L-histidine.</text>
        <dbReference type="EC" id="2.7.13.3"/>
    </reaction>
</comment>
<dbReference type="Proteomes" id="UP000094313">
    <property type="component" value="Chromosome"/>
</dbReference>
<dbReference type="EMBL" id="CP017141">
    <property type="protein sequence ID" value="AOM79642.1"/>
    <property type="molecule type" value="Genomic_DNA"/>
</dbReference>
<evidence type="ECO:0000256" key="1">
    <source>
        <dbReference type="ARBA" id="ARBA00000085"/>
    </source>
</evidence>
<evidence type="ECO:0000256" key="6">
    <source>
        <dbReference type="ARBA" id="ARBA00022777"/>
    </source>
</evidence>
<dbReference type="InterPro" id="IPR005467">
    <property type="entry name" value="His_kinase_dom"/>
</dbReference>
<keyword evidence="8" id="KW-0902">Two-component regulatory system</keyword>
<dbReference type="Gene3D" id="1.10.287.130">
    <property type="match status" value="1"/>
</dbReference>
<evidence type="ECO:0000256" key="4">
    <source>
        <dbReference type="ARBA" id="ARBA00022679"/>
    </source>
</evidence>
<dbReference type="InterPro" id="IPR003661">
    <property type="entry name" value="HisK_dim/P_dom"/>
</dbReference>
<evidence type="ECO:0000313" key="11">
    <source>
        <dbReference type="Proteomes" id="UP000094313"/>
    </source>
</evidence>
<evidence type="ECO:0000256" key="5">
    <source>
        <dbReference type="ARBA" id="ARBA00022741"/>
    </source>
</evidence>
<dbReference type="GO" id="GO:0030295">
    <property type="term" value="F:protein kinase activator activity"/>
    <property type="evidence" value="ECO:0007669"/>
    <property type="project" value="TreeGrafter"/>
</dbReference>
<dbReference type="CDD" id="cd00082">
    <property type="entry name" value="HisKA"/>
    <property type="match status" value="1"/>
</dbReference>
<dbReference type="EC" id="2.7.13.3" evidence="2"/>
<accession>A0A1D7QLU2</accession>
<dbReference type="GO" id="GO:0005524">
    <property type="term" value="F:ATP binding"/>
    <property type="evidence" value="ECO:0007669"/>
    <property type="project" value="UniProtKB-KW"/>
</dbReference>
<dbReference type="Gene3D" id="3.30.450.20">
    <property type="entry name" value="PAS domain"/>
    <property type="match status" value="1"/>
</dbReference>
<dbReference type="KEGG" id="psty:BFS30_22275"/>
<dbReference type="AlphaFoldDB" id="A0A1D7QLU2"/>
<evidence type="ECO:0000256" key="2">
    <source>
        <dbReference type="ARBA" id="ARBA00012438"/>
    </source>
</evidence>
<dbReference type="SUPFAM" id="SSF55785">
    <property type="entry name" value="PYP-like sensor domain (PAS domain)"/>
    <property type="match status" value="1"/>
</dbReference>
<reference evidence="10 11" key="1">
    <citation type="submission" date="2016-08" db="EMBL/GenBank/DDBJ databases">
        <authorList>
            <person name="Seilhamer J.J."/>
        </authorList>
    </citation>
    <scope>NUCLEOTIDE SEQUENCE [LARGE SCALE GENOMIC DNA]</scope>
    <source>
        <strain evidence="10 11">DX4</strain>
    </source>
</reference>
<name>A0A1D7QLU2_9SPHI</name>
<dbReference type="InterPro" id="IPR036097">
    <property type="entry name" value="HisK_dim/P_sf"/>
</dbReference>
<organism evidence="10 11">
    <name type="scientific">Pedobacter steynii</name>
    <dbReference type="NCBI Taxonomy" id="430522"/>
    <lineage>
        <taxon>Bacteria</taxon>
        <taxon>Pseudomonadati</taxon>
        <taxon>Bacteroidota</taxon>
        <taxon>Sphingobacteriia</taxon>
        <taxon>Sphingobacteriales</taxon>
        <taxon>Sphingobacteriaceae</taxon>
        <taxon>Pedobacter</taxon>
    </lineage>
</organism>
<evidence type="ECO:0000256" key="7">
    <source>
        <dbReference type="ARBA" id="ARBA00022840"/>
    </source>
</evidence>
<dbReference type="RefSeq" id="WP_069381304.1">
    <property type="nucleotide sequence ID" value="NZ_CP017141.1"/>
</dbReference>
<dbReference type="Pfam" id="PF13596">
    <property type="entry name" value="PAS_10"/>
    <property type="match status" value="1"/>
</dbReference>
<keyword evidence="4" id="KW-0808">Transferase</keyword>
<dbReference type="Pfam" id="PF00512">
    <property type="entry name" value="HisKA"/>
    <property type="match status" value="1"/>
</dbReference>
<keyword evidence="5" id="KW-0547">Nucleotide-binding</keyword>
<dbReference type="PANTHER" id="PTHR42878:SF7">
    <property type="entry name" value="SENSOR HISTIDINE KINASE GLRK"/>
    <property type="match status" value="1"/>
</dbReference>
<dbReference type="SUPFAM" id="SSF55874">
    <property type="entry name" value="ATPase domain of HSP90 chaperone/DNA topoisomerase II/histidine kinase"/>
    <property type="match status" value="1"/>
</dbReference>
<dbReference type="CDD" id="cd00075">
    <property type="entry name" value="HATPase"/>
    <property type="match status" value="1"/>
</dbReference>
<dbReference type="PANTHER" id="PTHR42878">
    <property type="entry name" value="TWO-COMPONENT HISTIDINE KINASE"/>
    <property type="match status" value="1"/>
</dbReference>
<sequence>MPNKNEQISTLIELNEELENYFSNTIIPQLFVDAHLILRKFTPPAMRQFKLKHEFIGMHLEDIKENFRFPTIIENIKVVIATGKILEKEIQTNDLRWYQMNILPYIIRKENKTNGVIITFVDVTPRIRDLKEQERLIAEHELLLDTIAHDIKNPLLGLSLTVQVLKRLPEKSMEKFPVLLRNVENSLTDIKKVVNDLVDSRWGHQRYQSAEELVDLQNILEDVRLTLAPQILESGAIIKEDLAISEITFIRRKLRSVIYNLLNNAIKYTPAERHPEILITSYEQDGFMVISVTDNGIGISEEDQKLIFEKFQRLRLTVDGSGVGLYLVNTIVLSSGGKIIVESELGKGSVFKVFLKMDKGLPASV</sequence>
<feature type="domain" description="Histidine kinase" evidence="9">
    <location>
        <begin position="146"/>
        <end position="359"/>
    </location>
</feature>
<evidence type="ECO:0000256" key="3">
    <source>
        <dbReference type="ARBA" id="ARBA00022553"/>
    </source>
</evidence>
<gene>
    <name evidence="10" type="ORF">BFS30_22275</name>
</gene>
<dbReference type="GO" id="GO:0000155">
    <property type="term" value="F:phosphorelay sensor kinase activity"/>
    <property type="evidence" value="ECO:0007669"/>
    <property type="project" value="InterPro"/>
</dbReference>
<evidence type="ECO:0000256" key="8">
    <source>
        <dbReference type="ARBA" id="ARBA00023012"/>
    </source>
</evidence>
<dbReference type="PROSITE" id="PS50109">
    <property type="entry name" value="HIS_KIN"/>
    <property type="match status" value="1"/>
</dbReference>
<keyword evidence="7" id="KW-0067">ATP-binding</keyword>
<proteinExistence type="predicted"/>
<dbReference type="SUPFAM" id="SSF47384">
    <property type="entry name" value="Homodimeric domain of signal transducing histidine kinase"/>
    <property type="match status" value="1"/>
</dbReference>
<dbReference type="SMART" id="SM00388">
    <property type="entry name" value="HisKA"/>
    <property type="match status" value="1"/>
</dbReference>
<keyword evidence="6 10" id="KW-0418">Kinase</keyword>
<dbReference type="GO" id="GO:0000156">
    <property type="term" value="F:phosphorelay response regulator activity"/>
    <property type="evidence" value="ECO:0007669"/>
    <property type="project" value="TreeGrafter"/>
</dbReference>
<keyword evidence="3" id="KW-0597">Phosphoprotein</keyword>
<protein>
    <recommendedName>
        <fullName evidence="2">histidine kinase</fullName>
        <ecNumber evidence="2">2.7.13.3</ecNumber>
    </recommendedName>
</protein>
<evidence type="ECO:0000313" key="10">
    <source>
        <dbReference type="EMBL" id="AOM79642.1"/>
    </source>
</evidence>
<dbReference type="InterPro" id="IPR036890">
    <property type="entry name" value="HATPase_C_sf"/>
</dbReference>